<gene>
    <name evidence="2" type="primary">mlaD</name>
    <name evidence="2" type="ORF">K0504_00385</name>
</gene>
<dbReference type="InterPro" id="IPR030970">
    <property type="entry name" value="ABC_MlaD"/>
</dbReference>
<feature type="domain" description="Mce/MlaD" evidence="1">
    <location>
        <begin position="39"/>
        <end position="117"/>
    </location>
</feature>
<protein>
    <submittedName>
        <fullName evidence="2">Outer membrane lipid asymmetry maintenance protein MlaD</fullName>
    </submittedName>
</protein>
<proteinExistence type="predicted"/>
<organism evidence="2 3">
    <name type="scientific">Neiella holothuriorum</name>
    <dbReference type="NCBI Taxonomy" id="2870530"/>
    <lineage>
        <taxon>Bacteria</taxon>
        <taxon>Pseudomonadati</taxon>
        <taxon>Pseudomonadota</taxon>
        <taxon>Gammaproteobacteria</taxon>
        <taxon>Alteromonadales</taxon>
        <taxon>Echinimonadaceae</taxon>
        <taxon>Neiella</taxon>
    </lineage>
</organism>
<reference evidence="2" key="1">
    <citation type="submission" date="2021-07" db="EMBL/GenBank/DDBJ databases">
        <title>Neiella marina sp. nov., isolated from the intestinal content of sea cucumber Apostichopus japonicus.</title>
        <authorList>
            <person name="Bai X."/>
        </authorList>
    </citation>
    <scope>NUCLEOTIDE SEQUENCE</scope>
    <source>
        <strain evidence="2">126</strain>
    </source>
</reference>
<dbReference type="InterPro" id="IPR052336">
    <property type="entry name" value="MlaD_Phospholipid_Transporter"/>
</dbReference>
<comment type="caution">
    <text evidence="2">The sequence shown here is derived from an EMBL/GenBank/DDBJ whole genome shotgun (WGS) entry which is preliminary data.</text>
</comment>
<dbReference type="InterPro" id="IPR003399">
    <property type="entry name" value="Mce/MlaD"/>
</dbReference>
<name>A0ABS7ECA3_9GAMM</name>
<dbReference type="Proteomes" id="UP001166251">
    <property type="component" value="Unassembled WGS sequence"/>
</dbReference>
<dbReference type="PANTHER" id="PTHR33371:SF4">
    <property type="entry name" value="INTERMEMBRANE PHOSPHOLIPID TRANSPORT SYSTEM BINDING PROTEIN MLAD"/>
    <property type="match status" value="1"/>
</dbReference>
<dbReference type="RefSeq" id="WP_220102426.1">
    <property type="nucleotide sequence ID" value="NZ_JAHZSS010000001.1"/>
</dbReference>
<accession>A0ABS7ECA3</accession>
<evidence type="ECO:0000313" key="2">
    <source>
        <dbReference type="EMBL" id="MBW8189476.1"/>
    </source>
</evidence>
<dbReference type="NCBIfam" id="TIGR04430">
    <property type="entry name" value="OM_asym_MlaD"/>
    <property type="match status" value="1"/>
</dbReference>
<dbReference type="Pfam" id="PF02470">
    <property type="entry name" value="MlaD"/>
    <property type="match status" value="1"/>
</dbReference>
<keyword evidence="3" id="KW-1185">Reference proteome</keyword>
<evidence type="ECO:0000313" key="3">
    <source>
        <dbReference type="Proteomes" id="UP001166251"/>
    </source>
</evidence>
<sequence length="155" mass="16790">MQQRRIEIAVGLFVVLAVASLAILSIKVATWGMTGGQDTYTVYARFDNIGGLKERAPIKIGGVVIGRVTGITLESEYYTPVVELRINSRYSELAETSSASILTSGLLGEQYVGITPGFVIDDIAMLTDGDYITDTKPALVLEDMIGQFLYSQSDD</sequence>
<dbReference type="PANTHER" id="PTHR33371">
    <property type="entry name" value="INTERMEMBRANE PHOSPHOLIPID TRANSPORT SYSTEM BINDING PROTEIN MLAD-RELATED"/>
    <property type="match status" value="1"/>
</dbReference>
<evidence type="ECO:0000259" key="1">
    <source>
        <dbReference type="Pfam" id="PF02470"/>
    </source>
</evidence>
<dbReference type="EMBL" id="JAHZSS010000001">
    <property type="protein sequence ID" value="MBW8189476.1"/>
    <property type="molecule type" value="Genomic_DNA"/>
</dbReference>